<dbReference type="SUPFAM" id="SSF48452">
    <property type="entry name" value="TPR-like"/>
    <property type="match status" value="1"/>
</dbReference>
<dbReference type="FunFam" id="1.25.40.10:FF:000333">
    <property type="entry name" value="Pentatricopeptide repeat-containing protein"/>
    <property type="match status" value="1"/>
</dbReference>
<dbReference type="GO" id="GO:0009451">
    <property type="term" value="P:RNA modification"/>
    <property type="evidence" value="ECO:0007669"/>
    <property type="project" value="InterPro"/>
</dbReference>
<dbReference type="InterPro" id="IPR002885">
    <property type="entry name" value="PPR_rpt"/>
</dbReference>
<dbReference type="GO" id="GO:0003723">
    <property type="term" value="F:RNA binding"/>
    <property type="evidence" value="ECO:0007669"/>
    <property type="project" value="InterPro"/>
</dbReference>
<feature type="repeat" description="PPR" evidence="3">
    <location>
        <begin position="552"/>
        <end position="586"/>
    </location>
</feature>
<comment type="similarity">
    <text evidence="1">Belongs to the PPR family. PCMP-H subfamily.</text>
</comment>
<feature type="repeat" description="PPR" evidence="3">
    <location>
        <begin position="221"/>
        <end position="255"/>
    </location>
</feature>
<dbReference type="PANTHER" id="PTHR47926">
    <property type="entry name" value="PENTATRICOPEPTIDE REPEAT-CONTAINING PROTEIN"/>
    <property type="match status" value="1"/>
</dbReference>
<evidence type="ECO:0000313" key="6">
    <source>
        <dbReference type="EMBL" id="KAF8401778.1"/>
    </source>
</evidence>
<dbReference type="EMBL" id="JABCRI010000008">
    <property type="protein sequence ID" value="KAF8401778.1"/>
    <property type="molecule type" value="Genomic_DNA"/>
</dbReference>
<evidence type="ECO:0000256" key="2">
    <source>
        <dbReference type="ARBA" id="ARBA00022737"/>
    </source>
</evidence>
<gene>
    <name evidence="6" type="ORF">HHK36_012724</name>
</gene>
<feature type="domain" description="NAD-dependent epimerase/dehydratase" evidence="5">
    <location>
        <begin position="638"/>
        <end position="783"/>
    </location>
</feature>
<feature type="signal peptide" evidence="4">
    <location>
        <begin position="1"/>
        <end position="17"/>
    </location>
</feature>
<accession>A0A835DEU5</accession>
<dbReference type="Pfam" id="PF13041">
    <property type="entry name" value="PPR_2"/>
    <property type="match status" value="3"/>
</dbReference>
<feature type="repeat" description="PPR" evidence="3">
    <location>
        <begin position="128"/>
        <end position="158"/>
    </location>
</feature>
<comment type="caution">
    <text evidence="6">The sequence shown here is derived from an EMBL/GenBank/DDBJ whole genome shotgun (WGS) entry which is preliminary data.</text>
</comment>
<keyword evidence="4" id="KW-0732">Signal</keyword>
<protein>
    <recommendedName>
        <fullName evidence="5">NAD-dependent epimerase/dehydratase domain-containing protein</fullName>
    </recommendedName>
</protein>
<reference evidence="6 7" key="1">
    <citation type="submission" date="2020-04" db="EMBL/GenBank/DDBJ databases">
        <title>Plant Genome Project.</title>
        <authorList>
            <person name="Zhang R.-G."/>
        </authorList>
    </citation>
    <scope>NUCLEOTIDE SEQUENCE [LARGE SCALE GENOMIC DNA]</scope>
    <source>
        <strain evidence="6">YNK0</strain>
        <tissue evidence="6">Leaf</tissue>
    </source>
</reference>
<dbReference type="InterPro" id="IPR046848">
    <property type="entry name" value="E_motif"/>
</dbReference>
<organism evidence="6 7">
    <name type="scientific">Tetracentron sinense</name>
    <name type="common">Spur-leaf</name>
    <dbReference type="NCBI Taxonomy" id="13715"/>
    <lineage>
        <taxon>Eukaryota</taxon>
        <taxon>Viridiplantae</taxon>
        <taxon>Streptophyta</taxon>
        <taxon>Embryophyta</taxon>
        <taxon>Tracheophyta</taxon>
        <taxon>Spermatophyta</taxon>
        <taxon>Magnoliopsida</taxon>
        <taxon>Trochodendrales</taxon>
        <taxon>Trochodendraceae</taxon>
        <taxon>Tetracentron</taxon>
    </lineage>
</organism>
<dbReference type="Proteomes" id="UP000655225">
    <property type="component" value="Unassembled WGS sequence"/>
</dbReference>
<keyword evidence="2" id="KW-0677">Repeat</keyword>
<dbReference type="FunFam" id="1.25.40.10:FF:000158">
    <property type="entry name" value="pentatricopeptide repeat-containing protein At2g33680"/>
    <property type="match status" value="1"/>
</dbReference>
<evidence type="ECO:0000259" key="5">
    <source>
        <dbReference type="Pfam" id="PF01370"/>
    </source>
</evidence>
<dbReference type="InterPro" id="IPR036291">
    <property type="entry name" value="NAD(P)-bd_dom_sf"/>
</dbReference>
<dbReference type="Gene3D" id="3.40.50.720">
    <property type="entry name" value="NAD(P)-binding Rossmann-like Domain"/>
    <property type="match status" value="1"/>
</dbReference>
<dbReference type="Gene3D" id="1.25.40.10">
    <property type="entry name" value="Tetratricopeptide repeat domain"/>
    <property type="match status" value="5"/>
</dbReference>
<dbReference type="Gene3D" id="3.90.25.10">
    <property type="entry name" value="UDP-galactose 4-epimerase, domain 1"/>
    <property type="match status" value="1"/>
</dbReference>
<proteinExistence type="inferred from homology"/>
<feature type="repeat" description="PPR" evidence="3">
    <location>
        <begin position="450"/>
        <end position="484"/>
    </location>
</feature>
<dbReference type="NCBIfam" id="TIGR00756">
    <property type="entry name" value="PPR"/>
    <property type="match status" value="9"/>
</dbReference>
<evidence type="ECO:0000313" key="7">
    <source>
        <dbReference type="Proteomes" id="UP000655225"/>
    </source>
</evidence>
<evidence type="ECO:0000256" key="3">
    <source>
        <dbReference type="PROSITE-ProRule" id="PRU00708"/>
    </source>
</evidence>
<feature type="repeat" description="PPR" evidence="3">
    <location>
        <begin position="283"/>
        <end position="317"/>
    </location>
</feature>
<dbReference type="InterPro" id="IPR046960">
    <property type="entry name" value="PPR_At4g14850-like_plant"/>
</dbReference>
<feature type="chain" id="PRO_5032694288" description="NAD-dependent epimerase/dehydratase domain-containing protein" evidence="4">
    <location>
        <begin position="18"/>
        <end position="842"/>
    </location>
</feature>
<evidence type="ECO:0000256" key="1">
    <source>
        <dbReference type="ARBA" id="ARBA00006643"/>
    </source>
</evidence>
<dbReference type="InterPro" id="IPR011990">
    <property type="entry name" value="TPR-like_helical_dom_sf"/>
</dbReference>
<dbReference type="SUPFAM" id="SSF51735">
    <property type="entry name" value="NAD(P)-binding Rossmann-fold domains"/>
    <property type="match status" value="1"/>
</dbReference>
<feature type="repeat" description="PPR" evidence="3">
    <location>
        <begin position="96"/>
        <end position="126"/>
    </location>
</feature>
<dbReference type="AlphaFoldDB" id="A0A835DEU5"/>
<dbReference type="Pfam" id="PF20431">
    <property type="entry name" value="E_motif"/>
    <property type="match status" value="1"/>
</dbReference>
<evidence type="ECO:0000256" key="4">
    <source>
        <dbReference type="SAM" id="SignalP"/>
    </source>
</evidence>
<sequence>MLAFFWLPITLAHVSKTAKLPVLTIVQTLLPNVKLPWLHHCNLYHPNVISSKISTGERDHSLDQNVAWSNWQITKLSREGKIAEARKLFDRMPDRDVVTWTTVISGYIKCGMMKEARILFDKGDARKNVVTWTAMIAGYIRSNQILEAEKLFSQMPDRNVVSWNTMISGYAQFNQIDSAFHLFERMPERNVVSWNTIVTALAQSGRIDEARCHFDLMPERDVISWTAMIAGLSQNGRIDEARELFDKMPERNVVSWNAMITGYAQNLRLDEALDLFERMPERDVPSWNTMITGFIQNGNLRRARKLFNEMPGKNVVSWTAMITGNVQDGHSEEALKTFSGMQIEGIKPNQGTFVSILGACSNLAGLGEGKQIHQIISKTMYQNSAFVESALISMYSKCGEIGIAREMFDRSSQRDLVSWNSMVAAYAHHGYGRKAIHLVEEMQELGFKPDDVTYVGLLSACSHSGLVDEGLKYFDELVRDGSVKVREDHYACLVDLCGRAGRLEEAFDFIERLGIKPSACVWGALLGACNVHGNVKIGKLAANRLLDVEPRNAGTYLLLSNIYASTGRWREAAKVRLKMKDKGLKKQPGCSWIEVGSRVHVFVVGDKSHSQAKLIYSLLRDLHVKMKKAGYVPRAGASHIVKSLKSEGHYIIAFDLKKNEHMTGDMLCHEFHLVDLRVMKLKVTSGVDHVFNLVADMGGMGFIQSNHSVIMYNNTMISINMLGAVKINRVKRLALLDLCLQVTSTPEFKQLETNVSLKESKAWPAEPQDAYGLEKLVTEELCNSGSTPRTLGLSVELEGSITSMSFLEHGKINAGYSVKLMPRLVFWKSKSPGAKRNRMIIQ</sequence>
<dbReference type="PANTHER" id="PTHR47926:SF373">
    <property type="entry name" value="TETRATRICOPEPTIDE-LIKE HELICAL DOMAIN SUPERFAMILY, DYW DOMAIN-CONTAINING PROTEIN"/>
    <property type="match status" value="1"/>
</dbReference>
<dbReference type="GO" id="GO:0099402">
    <property type="term" value="P:plant organ development"/>
    <property type="evidence" value="ECO:0007669"/>
    <property type="project" value="UniProtKB-ARBA"/>
</dbReference>
<dbReference type="InterPro" id="IPR001509">
    <property type="entry name" value="Epimerase_deHydtase"/>
</dbReference>
<feature type="repeat" description="PPR" evidence="3">
    <location>
        <begin position="415"/>
        <end position="449"/>
    </location>
</feature>
<dbReference type="Pfam" id="PF01370">
    <property type="entry name" value="Epimerase"/>
    <property type="match status" value="1"/>
</dbReference>
<feature type="repeat" description="PPR" evidence="3">
    <location>
        <begin position="159"/>
        <end position="193"/>
    </location>
</feature>
<dbReference type="OrthoDB" id="185373at2759"/>
<dbReference type="FunFam" id="1.25.40.10:FF:000125">
    <property type="entry name" value="Pentatricopeptide repeat-containing protein"/>
    <property type="match status" value="2"/>
</dbReference>
<keyword evidence="7" id="KW-1185">Reference proteome</keyword>
<dbReference type="Pfam" id="PF01535">
    <property type="entry name" value="PPR"/>
    <property type="match status" value="7"/>
</dbReference>
<dbReference type="PROSITE" id="PS51375">
    <property type="entry name" value="PPR"/>
    <property type="match status" value="8"/>
</dbReference>
<name>A0A835DEU5_TETSI</name>
<dbReference type="OMA" id="ASTFTHH"/>